<reference evidence="15 16" key="1">
    <citation type="submission" date="2012-08" db="EMBL/GenBank/DDBJ databases">
        <title>Oryza genome evolution.</title>
        <authorList>
            <person name="Wing R.A."/>
        </authorList>
    </citation>
    <scope>NUCLEOTIDE SEQUENCE</scope>
</reference>
<evidence type="ECO:0000256" key="9">
    <source>
        <dbReference type="ARBA" id="ARBA00022989"/>
    </source>
</evidence>
<comment type="subcellular location">
    <subcellularLocation>
        <location evidence="1">Cell membrane</location>
    </subcellularLocation>
    <subcellularLocation>
        <location evidence="2">Membrane</location>
        <topology evidence="2">Single-pass type I membrane protein</topology>
    </subcellularLocation>
</comment>
<feature type="domain" description="Leucine-rich repeat-containing N-terminal plant-type" evidence="14">
    <location>
        <begin position="524"/>
        <end position="562"/>
    </location>
</feature>
<dbReference type="Pfam" id="PF13855">
    <property type="entry name" value="LRR_8"/>
    <property type="match status" value="2"/>
</dbReference>
<keyword evidence="16" id="KW-1185">Reference proteome</keyword>
<feature type="transmembrane region" description="Helical" evidence="12">
    <location>
        <begin position="504"/>
        <end position="523"/>
    </location>
</feature>
<evidence type="ECO:0000256" key="5">
    <source>
        <dbReference type="ARBA" id="ARBA00022614"/>
    </source>
</evidence>
<keyword evidence="10 12" id="KW-0472">Membrane</keyword>
<feature type="signal peptide" evidence="13">
    <location>
        <begin position="1"/>
        <end position="30"/>
    </location>
</feature>
<dbReference type="STRING" id="77586.A0A0D9XKG6"/>
<dbReference type="InterPro" id="IPR032675">
    <property type="entry name" value="LRR_dom_sf"/>
</dbReference>
<protein>
    <recommendedName>
        <fullName evidence="14">Leucine-rich repeat-containing N-terminal plant-type domain-containing protein</fullName>
    </recommendedName>
</protein>
<keyword evidence="4" id="KW-1003">Cell membrane</keyword>
<dbReference type="InterPro" id="IPR003591">
    <property type="entry name" value="Leu-rich_rpt_typical-subtyp"/>
</dbReference>
<name>A0A0D9XKG6_9ORYZ</name>
<feature type="compositionally biased region" description="Acidic residues" evidence="11">
    <location>
        <begin position="47"/>
        <end position="63"/>
    </location>
</feature>
<evidence type="ECO:0000256" key="12">
    <source>
        <dbReference type="SAM" id="Phobius"/>
    </source>
</evidence>
<sequence length="673" mass="73692">MATQVRGPMFLCLLLCFSLLLLLSPRRAMSMELDDNEDDDYYRYDGDNDDDESYYHDDDDDDVFSGRPARRLDDAEDDESYYANDVDVFPGRPARRLHDRVAVMPEKYNVLNSNTSNSSSGSAFCRLLSLQILDLSNNKLTGKLPDCWWNLQNLQFMDLSHNEFSGEIPPVKKTFNCSLESVHLAGNGFTGVFPSALKGCKTLVTLDIGNNNFFGDIPLWIGKGLPSLKILSLKSNNFSGEIPSELSRLSQLQLLDMTNNGLTGLIPKSFGNLTSMKNPKIISSPGSLDGSTYQDRIDIIWKGQELIFQKTIQLMTGIDLSGNALSGCIPDELTNLQGLRFLNMSRNHLSCSIPENIGNFKNLESLDLSSNELSGHIPSSLGGISTLGTLNLSNNHLSGKIPIGNQLQTLTDPSIYSNNSGLCGSPLNISCTNASLVSDERECRTCEDQYLYYCVMAGVVFGFWLWFGMLFFIGTWRYTIFGFVDIIQLGGATTRDMRRHMARVVFPLLILVLVRVISAAASLQSQADALLAWKASLTNATALSGWTRATPLCSGWRGVSCDAATGRRVAALRLPGLNLGGGLDALDFAALPALTELDLNGNNLTGEISTNISRLRSLATLDLGNNGLAGGIPRQLGDLSGLVDLRLYNNNLAGAIPRQLNRLPNIISHWIDP</sequence>
<reference evidence="15" key="3">
    <citation type="submission" date="2015-04" db="UniProtKB">
        <authorList>
            <consortium name="EnsemblPlants"/>
        </authorList>
    </citation>
    <scope>IDENTIFICATION</scope>
</reference>
<dbReference type="FunFam" id="3.80.10.10:FF:000400">
    <property type="entry name" value="Nuclear pore complex protein NUP107"/>
    <property type="match status" value="1"/>
</dbReference>
<dbReference type="HOGENOM" id="CLU_000288_18_11_1"/>
<accession>A0A0D9XKG6</accession>
<evidence type="ECO:0000256" key="2">
    <source>
        <dbReference type="ARBA" id="ARBA00004479"/>
    </source>
</evidence>
<evidence type="ECO:0000256" key="13">
    <source>
        <dbReference type="SAM" id="SignalP"/>
    </source>
</evidence>
<dbReference type="InterPro" id="IPR001611">
    <property type="entry name" value="Leu-rich_rpt"/>
</dbReference>
<evidence type="ECO:0000256" key="8">
    <source>
        <dbReference type="ARBA" id="ARBA00022737"/>
    </source>
</evidence>
<feature type="region of interest" description="Disordered" evidence="11">
    <location>
        <begin position="38"/>
        <end position="69"/>
    </location>
</feature>
<organism evidence="15 16">
    <name type="scientific">Leersia perrieri</name>
    <dbReference type="NCBI Taxonomy" id="77586"/>
    <lineage>
        <taxon>Eukaryota</taxon>
        <taxon>Viridiplantae</taxon>
        <taxon>Streptophyta</taxon>
        <taxon>Embryophyta</taxon>
        <taxon>Tracheophyta</taxon>
        <taxon>Spermatophyta</taxon>
        <taxon>Magnoliopsida</taxon>
        <taxon>Liliopsida</taxon>
        <taxon>Poales</taxon>
        <taxon>Poaceae</taxon>
        <taxon>BOP clade</taxon>
        <taxon>Oryzoideae</taxon>
        <taxon>Oryzeae</taxon>
        <taxon>Oryzinae</taxon>
        <taxon>Leersia</taxon>
    </lineage>
</organism>
<keyword evidence="8" id="KW-0677">Repeat</keyword>
<dbReference type="SMART" id="SM00365">
    <property type="entry name" value="LRR_SD22"/>
    <property type="match status" value="5"/>
</dbReference>
<reference evidence="16" key="2">
    <citation type="submission" date="2013-12" db="EMBL/GenBank/DDBJ databases">
        <authorList>
            <person name="Yu Y."/>
            <person name="Lee S."/>
            <person name="de Baynast K."/>
            <person name="Wissotski M."/>
            <person name="Liu L."/>
            <person name="Talag J."/>
            <person name="Goicoechea J."/>
            <person name="Angelova A."/>
            <person name="Jetty R."/>
            <person name="Kudrna D."/>
            <person name="Golser W."/>
            <person name="Rivera L."/>
            <person name="Zhang J."/>
            <person name="Wing R."/>
        </authorList>
    </citation>
    <scope>NUCLEOTIDE SEQUENCE</scope>
</reference>
<evidence type="ECO:0000256" key="1">
    <source>
        <dbReference type="ARBA" id="ARBA00004236"/>
    </source>
</evidence>
<evidence type="ECO:0000256" key="4">
    <source>
        <dbReference type="ARBA" id="ARBA00022475"/>
    </source>
</evidence>
<evidence type="ECO:0000256" key="7">
    <source>
        <dbReference type="ARBA" id="ARBA00022729"/>
    </source>
</evidence>
<evidence type="ECO:0000259" key="14">
    <source>
        <dbReference type="Pfam" id="PF08263"/>
    </source>
</evidence>
<evidence type="ECO:0000256" key="11">
    <source>
        <dbReference type="SAM" id="MobiDB-lite"/>
    </source>
</evidence>
<dbReference type="PANTHER" id="PTHR48065:SF68">
    <property type="entry name" value="LEUCINE-RICH REPEAT-CONTAINING N-TERMINAL PLANT-TYPE DOMAIN-CONTAINING PROTEIN"/>
    <property type="match status" value="1"/>
</dbReference>
<dbReference type="PRINTS" id="PR00019">
    <property type="entry name" value="LEURICHRPT"/>
</dbReference>
<dbReference type="Pfam" id="PF00560">
    <property type="entry name" value="LRR_1"/>
    <property type="match status" value="7"/>
</dbReference>
<keyword evidence="7 13" id="KW-0732">Signal</keyword>
<dbReference type="PANTHER" id="PTHR48065">
    <property type="entry name" value="OS10G0469600 PROTEIN"/>
    <property type="match status" value="1"/>
</dbReference>
<dbReference type="GO" id="GO:0005886">
    <property type="term" value="C:plasma membrane"/>
    <property type="evidence" value="ECO:0007669"/>
    <property type="project" value="UniProtKB-SubCell"/>
</dbReference>
<dbReference type="SMART" id="SM00369">
    <property type="entry name" value="LRR_TYP"/>
    <property type="match status" value="8"/>
</dbReference>
<dbReference type="Gene3D" id="3.80.10.10">
    <property type="entry name" value="Ribonuclease Inhibitor"/>
    <property type="match status" value="2"/>
</dbReference>
<dbReference type="eggNOG" id="KOG0619">
    <property type="taxonomic scope" value="Eukaryota"/>
</dbReference>
<feature type="transmembrane region" description="Helical" evidence="12">
    <location>
        <begin position="450"/>
        <end position="473"/>
    </location>
</feature>
<evidence type="ECO:0000313" key="15">
    <source>
        <dbReference type="EnsemblPlants" id="LPERR10G09380.1"/>
    </source>
</evidence>
<keyword evidence="9 12" id="KW-1133">Transmembrane helix</keyword>
<dbReference type="InterPro" id="IPR013210">
    <property type="entry name" value="LRR_N_plant-typ"/>
</dbReference>
<keyword evidence="6 12" id="KW-0812">Transmembrane</keyword>
<dbReference type="SUPFAM" id="SSF52058">
    <property type="entry name" value="L domain-like"/>
    <property type="match status" value="2"/>
</dbReference>
<evidence type="ECO:0000256" key="10">
    <source>
        <dbReference type="ARBA" id="ARBA00023136"/>
    </source>
</evidence>
<dbReference type="AlphaFoldDB" id="A0A0D9XKG6"/>
<evidence type="ECO:0000256" key="3">
    <source>
        <dbReference type="ARBA" id="ARBA00009592"/>
    </source>
</evidence>
<comment type="similarity">
    <text evidence="3">Belongs to the RLP family.</text>
</comment>
<dbReference type="Proteomes" id="UP000032180">
    <property type="component" value="Chromosome 10"/>
</dbReference>
<dbReference type="Pfam" id="PF08263">
    <property type="entry name" value="LRRNT_2"/>
    <property type="match status" value="1"/>
</dbReference>
<proteinExistence type="inferred from homology"/>
<evidence type="ECO:0000256" key="6">
    <source>
        <dbReference type="ARBA" id="ARBA00022692"/>
    </source>
</evidence>
<dbReference type="Gramene" id="LPERR10G09380.1">
    <property type="protein sequence ID" value="LPERR10G09380.1"/>
    <property type="gene ID" value="LPERR10G09380"/>
</dbReference>
<dbReference type="FunFam" id="3.80.10.10:FF:000213">
    <property type="entry name" value="Tyrosine-sulfated glycopeptide receptor 1"/>
    <property type="match status" value="1"/>
</dbReference>
<dbReference type="EnsemblPlants" id="LPERR10G09380.1">
    <property type="protein sequence ID" value="LPERR10G09380.1"/>
    <property type="gene ID" value="LPERR10G09380"/>
</dbReference>
<feature type="chain" id="PRO_5002350163" description="Leucine-rich repeat-containing N-terminal plant-type domain-containing protein" evidence="13">
    <location>
        <begin position="31"/>
        <end position="673"/>
    </location>
</feature>
<evidence type="ECO:0000313" key="16">
    <source>
        <dbReference type="Proteomes" id="UP000032180"/>
    </source>
</evidence>
<keyword evidence="5" id="KW-0433">Leucine-rich repeat</keyword>